<evidence type="ECO:0000256" key="1">
    <source>
        <dbReference type="SAM" id="SignalP"/>
    </source>
</evidence>
<feature type="signal peptide" evidence="1">
    <location>
        <begin position="1"/>
        <end position="18"/>
    </location>
</feature>
<proteinExistence type="predicted"/>
<dbReference type="Proteomes" id="UP000765509">
    <property type="component" value="Unassembled WGS sequence"/>
</dbReference>
<protein>
    <recommendedName>
        <fullName evidence="2">Reverse transcriptase Ty1/copia-type domain-containing protein</fullName>
    </recommendedName>
</protein>
<reference evidence="3" key="1">
    <citation type="submission" date="2021-03" db="EMBL/GenBank/DDBJ databases">
        <title>Draft genome sequence of rust myrtle Austropuccinia psidii MF-1, a brazilian biotype.</title>
        <authorList>
            <person name="Quecine M.C."/>
            <person name="Pachon D.M.R."/>
            <person name="Bonatelli M.L."/>
            <person name="Correr F.H."/>
            <person name="Franceschini L.M."/>
            <person name="Leite T.F."/>
            <person name="Margarido G.R.A."/>
            <person name="Almeida C.A."/>
            <person name="Ferrarezi J.A."/>
            <person name="Labate C.A."/>
        </authorList>
    </citation>
    <scope>NUCLEOTIDE SEQUENCE</scope>
    <source>
        <strain evidence="3">MF-1</strain>
    </source>
</reference>
<sequence length="169" mass="19167">MLLCLILMTACLKKWTVASFDISGAYLYSPIKELVLLDPPTFFLPDLEGKVLRLKKALYGIRQAGQFWWVFISIILANLGFNASEVDQYFYFFKNGGVIIVIWMHVNDGPVSSNCPEAIQNFKHMIFSQLDVKWKDSVSRIVGLECAFGEGEVTIMQQRLTNGVLDSYP</sequence>
<evidence type="ECO:0000313" key="4">
    <source>
        <dbReference type="Proteomes" id="UP000765509"/>
    </source>
</evidence>
<evidence type="ECO:0000313" key="3">
    <source>
        <dbReference type="EMBL" id="MBW0539435.1"/>
    </source>
</evidence>
<dbReference type="OrthoDB" id="3054497at2759"/>
<comment type="caution">
    <text evidence="3">The sequence shown here is derived from an EMBL/GenBank/DDBJ whole genome shotgun (WGS) entry which is preliminary data.</text>
</comment>
<accession>A0A9Q3FKV9</accession>
<dbReference type="AlphaFoldDB" id="A0A9Q3FKV9"/>
<dbReference type="InterPro" id="IPR013103">
    <property type="entry name" value="RVT_2"/>
</dbReference>
<dbReference type="Pfam" id="PF07727">
    <property type="entry name" value="RVT_2"/>
    <property type="match status" value="1"/>
</dbReference>
<organism evidence="3 4">
    <name type="scientific">Austropuccinia psidii MF-1</name>
    <dbReference type="NCBI Taxonomy" id="1389203"/>
    <lineage>
        <taxon>Eukaryota</taxon>
        <taxon>Fungi</taxon>
        <taxon>Dikarya</taxon>
        <taxon>Basidiomycota</taxon>
        <taxon>Pucciniomycotina</taxon>
        <taxon>Pucciniomycetes</taxon>
        <taxon>Pucciniales</taxon>
        <taxon>Sphaerophragmiaceae</taxon>
        <taxon>Austropuccinia</taxon>
    </lineage>
</organism>
<gene>
    <name evidence="3" type="ORF">O181_079150</name>
</gene>
<feature type="chain" id="PRO_5040201462" description="Reverse transcriptase Ty1/copia-type domain-containing protein" evidence="1">
    <location>
        <begin position="19"/>
        <end position="169"/>
    </location>
</feature>
<evidence type="ECO:0000259" key="2">
    <source>
        <dbReference type="Pfam" id="PF07727"/>
    </source>
</evidence>
<name>A0A9Q3FKV9_9BASI</name>
<feature type="domain" description="Reverse transcriptase Ty1/copia-type" evidence="2">
    <location>
        <begin position="5"/>
        <end position="166"/>
    </location>
</feature>
<keyword evidence="4" id="KW-1185">Reference proteome</keyword>
<keyword evidence="1" id="KW-0732">Signal</keyword>
<dbReference type="EMBL" id="AVOT02044044">
    <property type="protein sequence ID" value="MBW0539435.1"/>
    <property type="molecule type" value="Genomic_DNA"/>
</dbReference>